<dbReference type="KEGG" id="fap:GR316_05515"/>
<evidence type="ECO:0000313" key="3">
    <source>
        <dbReference type="Proteomes" id="UP000679284"/>
    </source>
</evidence>
<reference evidence="2" key="1">
    <citation type="submission" date="2020-01" db="EMBL/GenBank/DDBJ databases">
        <authorList>
            <person name="Yang Y."/>
            <person name="Kwon Y.M."/>
        </authorList>
    </citation>
    <scope>NUCLEOTIDE SEQUENCE</scope>
    <source>
        <strain evidence="2">PG104</strain>
    </source>
</reference>
<name>A0A8J8MT43_9RHOB</name>
<gene>
    <name evidence="2" type="ORF">GR316_05515</name>
</gene>
<sequence length="324" mass="35005">MKAMLAGLFLCFATAANAMCEGRNLIDALGADARAELDAATARVPYAQGNLWRATRGNSTVWLVGTYHLGDPRTEAALQRIAPLLSRATRLLVEAGPEEEARLAAHLRTHPEAIMTPADAPALADSLPPDEGDALTRALAARGVTGDAAARMRPWYAAMLLGIAPCAMGPDAAEGLDHRLIDMAKAQDIPITALEPYDTLLTLFADQSQAEQLDMIRLALPDEPASADQAVTLADAYFAADSRRMWEYLRLFGTDPRPQTETDRDYAQMEERLLSQRNRAWVPVLETHSAEGAVLAAFGALHLSGDHGVLALMHRAGFTLTRLD</sequence>
<proteinExistence type="predicted"/>
<dbReference type="Pfam" id="PF01963">
    <property type="entry name" value="TraB_PrgY_gumN"/>
    <property type="match status" value="1"/>
</dbReference>
<dbReference type="RefSeq" id="WP_211785013.1">
    <property type="nucleotide sequence ID" value="NZ_CP047289.1"/>
</dbReference>
<protein>
    <submittedName>
        <fullName evidence="2">TraB/GumN family protein</fullName>
    </submittedName>
</protein>
<dbReference type="PANTHER" id="PTHR40590">
    <property type="entry name" value="CYTOPLASMIC PROTEIN-RELATED"/>
    <property type="match status" value="1"/>
</dbReference>
<dbReference type="PANTHER" id="PTHR40590:SF1">
    <property type="entry name" value="CYTOPLASMIC PROTEIN"/>
    <property type="match status" value="1"/>
</dbReference>
<evidence type="ECO:0000313" key="2">
    <source>
        <dbReference type="EMBL" id="QUS35763.1"/>
    </source>
</evidence>
<dbReference type="CDD" id="cd14789">
    <property type="entry name" value="Tiki"/>
    <property type="match status" value="1"/>
</dbReference>
<dbReference type="AlphaFoldDB" id="A0A8J8MT43"/>
<dbReference type="EMBL" id="CP047289">
    <property type="protein sequence ID" value="QUS35763.1"/>
    <property type="molecule type" value="Genomic_DNA"/>
</dbReference>
<evidence type="ECO:0000256" key="1">
    <source>
        <dbReference type="SAM" id="SignalP"/>
    </source>
</evidence>
<keyword evidence="3" id="KW-1185">Reference proteome</keyword>
<organism evidence="2 3">
    <name type="scientific">Falsirhodobacter algicola</name>
    <dbReference type="NCBI Taxonomy" id="2692330"/>
    <lineage>
        <taxon>Bacteria</taxon>
        <taxon>Pseudomonadati</taxon>
        <taxon>Pseudomonadota</taxon>
        <taxon>Alphaproteobacteria</taxon>
        <taxon>Rhodobacterales</taxon>
        <taxon>Paracoccaceae</taxon>
        <taxon>Falsirhodobacter</taxon>
    </lineage>
</organism>
<accession>A0A8J8MT43</accession>
<dbReference type="InterPro" id="IPR002816">
    <property type="entry name" value="TraB/PrgY/GumN_fam"/>
</dbReference>
<feature type="chain" id="PRO_5035146727" evidence="1">
    <location>
        <begin position="19"/>
        <end position="324"/>
    </location>
</feature>
<dbReference type="InterPro" id="IPR047111">
    <property type="entry name" value="YbaP-like"/>
</dbReference>
<keyword evidence="1" id="KW-0732">Signal</keyword>
<dbReference type="Proteomes" id="UP000679284">
    <property type="component" value="Chromosome"/>
</dbReference>
<feature type="signal peptide" evidence="1">
    <location>
        <begin position="1"/>
        <end position="18"/>
    </location>
</feature>